<keyword evidence="2" id="KW-1185">Reference proteome</keyword>
<comment type="caution">
    <text evidence="1">The sequence shown here is derived from an EMBL/GenBank/DDBJ whole genome shotgun (WGS) entry which is preliminary data.</text>
</comment>
<evidence type="ECO:0000313" key="1">
    <source>
        <dbReference type="EMBL" id="KLJ05776.1"/>
    </source>
</evidence>
<reference evidence="2" key="1">
    <citation type="journal article" date="2015" name="PLoS Genet.">
        <title>The dynamic genome and transcriptome of the human fungal pathogen Blastomyces and close relative Emmonsia.</title>
        <authorList>
            <person name="Munoz J.F."/>
            <person name="Gauthier G.M."/>
            <person name="Desjardins C.A."/>
            <person name="Gallo J.E."/>
            <person name="Holder J."/>
            <person name="Sullivan T.D."/>
            <person name="Marty A.J."/>
            <person name="Carmen J.C."/>
            <person name="Chen Z."/>
            <person name="Ding L."/>
            <person name="Gujja S."/>
            <person name="Magrini V."/>
            <person name="Misas E."/>
            <person name="Mitreva M."/>
            <person name="Priest M."/>
            <person name="Saif S."/>
            <person name="Whiston E.A."/>
            <person name="Young S."/>
            <person name="Zeng Q."/>
            <person name="Goldman W.E."/>
            <person name="Mardis E.R."/>
            <person name="Taylor J.W."/>
            <person name="McEwen J.G."/>
            <person name="Clay O.K."/>
            <person name="Klein B.S."/>
            <person name="Cuomo C.A."/>
        </authorList>
    </citation>
    <scope>NUCLEOTIDE SEQUENCE [LARGE SCALE GENOMIC DNA]</scope>
    <source>
        <strain evidence="2">UAMH 139</strain>
    </source>
</reference>
<dbReference type="OrthoDB" id="10498620at2759"/>
<organism evidence="1 2">
    <name type="scientific">Blastomyces silverae</name>
    <dbReference type="NCBI Taxonomy" id="2060906"/>
    <lineage>
        <taxon>Eukaryota</taxon>
        <taxon>Fungi</taxon>
        <taxon>Dikarya</taxon>
        <taxon>Ascomycota</taxon>
        <taxon>Pezizomycotina</taxon>
        <taxon>Eurotiomycetes</taxon>
        <taxon>Eurotiomycetidae</taxon>
        <taxon>Onygenales</taxon>
        <taxon>Ajellomycetaceae</taxon>
        <taxon>Blastomyces</taxon>
    </lineage>
</organism>
<accession>A0A0H1B937</accession>
<gene>
    <name evidence="1" type="ORF">EMPG_10777</name>
</gene>
<sequence length="52" mass="5721">SLVQEFTTISRDFSPYIGSIRDQSIPNESSEMHGAWVSKPSSGVPVLRLTGR</sequence>
<name>A0A0H1B937_9EURO</name>
<proteinExistence type="predicted"/>
<dbReference type="AlphaFoldDB" id="A0A0H1B937"/>
<protein>
    <submittedName>
        <fullName evidence="1">Uncharacterized protein</fullName>
    </submittedName>
</protein>
<feature type="non-terminal residue" evidence="1">
    <location>
        <position position="1"/>
    </location>
</feature>
<dbReference type="EMBL" id="LDEV01003491">
    <property type="protein sequence ID" value="KLJ05776.1"/>
    <property type="molecule type" value="Genomic_DNA"/>
</dbReference>
<dbReference type="Proteomes" id="UP000053573">
    <property type="component" value="Unassembled WGS sequence"/>
</dbReference>
<evidence type="ECO:0000313" key="2">
    <source>
        <dbReference type="Proteomes" id="UP000053573"/>
    </source>
</evidence>